<dbReference type="Proteomes" id="UP000746747">
    <property type="component" value="Unassembled WGS sequence"/>
</dbReference>
<dbReference type="AlphaFoldDB" id="A0A8J2LZ93"/>
<accession>A0A8J2LZ93</accession>
<comment type="caution">
    <text evidence="1">The sequence shown here is derived from an EMBL/GenBank/DDBJ whole genome shotgun (WGS) entry which is preliminary data.</text>
</comment>
<protein>
    <submittedName>
        <fullName evidence="1">Uncharacterized protein</fullName>
    </submittedName>
</protein>
<evidence type="ECO:0000313" key="1">
    <source>
        <dbReference type="EMBL" id="CAG9532922.1"/>
    </source>
</evidence>
<name>A0A8J2LZ93_9BILA</name>
<gene>
    <name evidence="1" type="ORF">CJOHNSTONI_LOCUS3196</name>
</gene>
<proteinExistence type="predicted"/>
<sequence>MTYTFQEDQLNCPYLLFVMFHNSQGLQSGGLWYCGVEPWCLHGVHVVLYQIMVIAPCEHGTYMLVDDGTSAKQIVTFYELLFS</sequence>
<keyword evidence="2" id="KW-1185">Reference proteome</keyword>
<organism evidence="1 2">
    <name type="scientific">Cercopithifilaria johnstoni</name>
    <dbReference type="NCBI Taxonomy" id="2874296"/>
    <lineage>
        <taxon>Eukaryota</taxon>
        <taxon>Metazoa</taxon>
        <taxon>Ecdysozoa</taxon>
        <taxon>Nematoda</taxon>
        <taxon>Chromadorea</taxon>
        <taxon>Rhabditida</taxon>
        <taxon>Spirurina</taxon>
        <taxon>Spiruromorpha</taxon>
        <taxon>Filarioidea</taxon>
        <taxon>Onchocercidae</taxon>
        <taxon>Cercopithifilaria</taxon>
    </lineage>
</organism>
<dbReference type="EMBL" id="CAKAEH010001112">
    <property type="protein sequence ID" value="CAG9532922.1"/>
    <property type="molecule type" value="Genomic_DNA"/>
</dbReference>
<evidence type="ECO:0000313" key="2">
    <source>
        <dbReference type="Proteomes" id="UP000746747"/>
    </source>
</evidence>
<reference evidence="1" key="1">
    <citation type="submission" date="2021-09" db="EMBL/GenBank/DDBJ databases">
        <authorList>
            <consortium name="Pathogen Informatics"/>
        </authorList>
    </citation>
    <scope>NUCLEOTIDE SEQUENCE</scope>
</reference>